<dbReference type="InParanoid" id="A0A1V8TM45"/>
<proteinExistence type="inferred from homology"/>
<dbReference type="InterPro" id="IPR002401">
    <property type="entry name" value="Cyt_P450_E_grp-I"/>
</dbReference>
<dbReference type="PRINTS" id="PR00463">
    <property type="entry name" value="EP450I"/>
</dbReference>
<evidence type="ECO:0000256" key="5">
    <source>
        <dbReference type="ARBA" id="ARBA00023002"/>
    </source>
</evidence>
<evidence type="ECO:0000256" key="3">
    <source>
        <dbReference type="ARBA" id="ARBA00022617"/>
    </source>
</evidence>
<dbReference type="STRING" id="1507870.A0A1V8TM45"/>
<dbReference type="GO" id="GO:0005506">
    <property type="term" value="F:iron ion binding"/>
    <property type="evidence" value="ECO:0007669"/>
    <property type="project" value="InterPro"/>
</dbReference>
<organism evidence="10 11">
    <name type="scientific">Cryoendolithus antarcticus</name>
    <dbReference type="NCBI Taxonomy" id="1507870"/>
    <lineage>
        <taxon>Eukaryota</taxon>
        <taxon>Fungi</taxon>
        <taxon>Dikarya</taxon>
        <taxon>Ascomycota</taxon>
        <taxon>Pezizomycotina</taxon>
        <taxon>Dothideomycetes</taxon>
        <taxon>Dothideomycetidae</taxon>
        <taxon>Cladosporiales</taxon>
        <taxon>Cladosporiaceae</taxon>
        <taxon>Cryoendolithus</taxon>
    </lineage>
</organism>
<reference evidence="11" key="1">
    <citation type="submission" date="2017-03" db="EMBL/GenBank/DDBJ databases">
        <title>Genomes of endolithic fungi from Antarctica.</title>
        <authorList>
            <person name="Coleine C."/>
            <person name="Masonjones S."/>
            <person name="Stajich J.E."/>
        </authorList>
    </citation>
    <scope>NUCLEOTIDE SEQUENCE [LARGE SCALE GENOMIC DNA]</scope>
    <source>
        <strain evidence="11">CCFEE 5527</strain>
    </source>
</reference>
<evidence type="ECO:0008006" key="12">
    <source>
        <dbReference type="Google" id="ProtNLM"/>
    </source>
</evidence>
<dbReference type="PANTHER" id="PTHR24287:SF1">
    <property type="entry name" value="P450, PUTATIVE (EUROFUNG)-RELATED"/>
    <property type="match status" value="1"/>
</dbReference>
<comment type="caution">
    <text evidence="10">The sequence shown here is derived from an EMBL/GenBank/DDBJ whole genome shotgun (WGS) entry which is preliminary data.</text>
</comment>
<evidence type="ECO:0000256" key="7">
    <source>
        <dbReference type="ARBA" id="ARBA00023033"/>
    </source>
</evidence>
<evidence type="ECO:0000256" key="8">
    <source>
        <dbReference type="PIRSR" id="PIRSR602401-1"/>
    </source>
</evidence>
<accession>A0A1V8TM45</accession>
<protein>
    <recommendedName>
        <fullName evidence="12">Cytochrome P450 52A13</fullName>
    </recommendedName>
</protein>
<dbReference type="PANTHER" id="PTHR24287">
    <property type="entry name" value="P450, PUTATIVE (EUROFUNG)-RELATED"/>
    <property type="match status" value="1"/>
</dbReference>
<keyword evidence="3 8" id="KW-0349">Heme</keyword>
<dbReference type="InterPro" id="IPR001128">
    <property type="entry name" value="Cyt_P450"/>
</dbReference>
<comment type="cofactor">
    <cofactor evidence="1 8">
        <name>heme</name>
        <dbReference type="ChEBI" id="CHEBI:30413"/>
    </cofactor>
</comment>
<evidence type="ECO:0000256" key="4">
    <source>
        <dbReference type="ARBA" id="ARBA00022723"/>
    </source>
</evidence>
<keyword evidence="7 9" id="KW-0503">Monooxygenase</keyword>
<name>A0A1V8TM45_9PEZI</name>
<comment type="similarity">
    <text evidence="2 9">Belongs to the cytochrome P450 family.</text>
</comment>
<dbReference type="SUPFAM" id="SSF48264">
    <property type="entry name" value="Cytochrome P450"/>
    <property type="match status" value="1"/>
</dbReference>
<evidence type="ECO:0000256" key="6">
    <source>
        <dbReference type="ARBA" id="ARBA00023004"/>
    </source>
</evidence>
<dbReference type="InterPro" id="IPR036396">
    <property type="entry name" value="Cyt_P450_sf"/>
</dbReference>
<dbReference type="PROSITE" id="PS00086">
    <property type="entry name" value="CYTOCHROME_P450"/>
    <property type="match status" value="1"/>
</dbReference>
<evidence type="ECO:0000313" key="11">
    <source>
        <dbReference type="Proteomes" id="UP000192596"/>
    </source>
</evidence>
<evidence type="ECO:0000256" key="9">
    <source>
        <dbReference type="RuleBase" id="RU000461"/>
    </source>
</evidence>
<dbReference type="Proteomes" id="UP000192596">
    <property type="component" value="Unassembled WGS sequence"/>
</dbReference>
<dbReference type="Gene3D" id="1.10.630.10">
    <property type="entry name" value="Cytochrome P450"/>
    <property type="match status" value="1"/>
</dbReference>
<dbReference type="InterPro" id="IPR047146">
    <property type="entry name" value="Cyt_P450_E_CYP52_fungi"/>
</dbReference>
<keyword evidence="5 9" id="KW-0560">Oxidoreductase</keyword>
<evidence type="ECO:0000313" key="10">
    <source>
        <dbReference type="EMBL" id="OQO12453.1"/>
    </source>
</evidence>
<dbReference type="InterPro" id="IPR017972">
    <property type="entry name" value="Cyt_P450_CS"/>
</dbReference>
<dbReference type="Pfam" id="PF00067">
    <property type="entry name" value="p450"/>
    <property type="match status" value="1"/>
</dbReference>
<dbReference type="GO" id="GO:0016705">
    <property type="term" value="F:oxidoreductase activity, acting on paired donors, with incorporation or reduction of molecular oxygen"/>
    <property type="evidence" value="ECO:0007669"/>
    <property type="project" value="InterPro"/>
</dbReference>
<evidence type="ECO:0000256" key="2">
    <source>
        <dbReference type="ARBA" id="ARBA00010617"/>
    </source>
</evidence>
<keyword evidence="4 8" id="KW-0479">Metal-binding</keyword>
<dbReference type="GO" id="GO:0020037">
    <property type="term" value="F:heme binding"/>
    <property type="evidence" value="ECO:0007669"/>
    <property type="project" value="InterPro"/>
</dbReference>
<sequence length="514" mass="58097">MHLYLGLAVWAAAAFVLFKIASWAIAKRQFAAKATELGAQEAPSYPNQGLFGLKHLQYIMKADKERLFPDMLLERQAEMSRIHGREVSTFYNTLFGQKVYFTSDPRNIQAMLATQFLDFSLGDARHGIMSKSLGEGIFVQDGKAWEHSRAMLRPNFVREQVLPVDENGWTADTDIQTLFFRFTIDSATEFLFGESVDSQLTEAGLASSKSTAQRSREAAFSKSFDAAQRQMASQFRLGDLWWLSNPKSYQEDIKVINDFIAHYVDLGLQKSKSEKHSSDEKEHYVLLNALAEQTQDPIEIRGQLLNILLAGRDTTASLLSWTFHQLLRNPHVFKKLRSEIVSDFGTYENPRNLSFATLKSCTYLQQTLSEVLRLWTVVPGNGRRAAKVTTLPRGGGPDGESPILLAPNTEINYSIHVMHRRESIWGPDATEFKPERFAGRKSGWEYLPFNGGPRVCIGQQFALTEAAFVLVRLLQRFDQLDFGGGERDPVIRSNLTLTSAPAELVRVRMREARD</sequence>
<dbReference type="EMBL" id="NAJO01000005">
    <property type="protein sequence ID" value="OQO12453.1"/>
    <property type="molecule type" value="Genomic_DNA"/>
</dbReference>
<keyword evidence="6 8" id="KW-0408">Iron</keyword>
<feature type="binding site" description="axial binding residue" evidence="8">
    <location>
        <position position="456"/>
    </location>
    <ligand>
        <name>heme</name>
        <dbReference type="ChEBI" id="CHEBI:30413"/>
    </ligand>
    <ligandPart>
        <name>Fe</name>
        <dbReference type="ChEBI" id="CHEBI:18248"/>
    </ligandPart>
</feature>
<dbReference type="CDD" id="cd11063">
    <property type="entry name" value="CYP52"/>
    <property type="match status" value="1"/>
</dbReference>
<gene>
    <name evidence="10" type="ORF">B0A48_03095</name>
</gene>
<evidence type="ECO:0000256" key="1">
    <source>
        <dbReference type="ARBA" id="ARBA00001971"/>
    </source>
</evidence>
<keyword evidence="11" id="KW-1185">Reference proteome</keyword>
<dbReference type="OrthoDB" id="1470350at2759"/>
<dbReference type="AlphaFoldDB" id="A0A1V8TM45"/>
<dbReference type="PRINTS" id="PR00385">
    <property type="entry name" value="P450"/>
</dbReference>
<dbReference type="GO" id="GO:0004497">
    <property type="term" value="F:monooxygenase activity"/>
    <property type="evidence" value="ECO:0007669"/>
    <property type="project" value="UniProtKB-KW"/>
</dbReference>